<reference evidence="10" key="1">
    <citation type="submission" date="2022-11" db="UniProtKB">
        <authorList>
            <consortium name="WormBaseParasite"/>
        </authorList>
    </citation>
    <scope>IDENTIFICATION</scope>
</reference>
<keyword evidence="7 8" id="KW-1015">Disulfide bond</keyword>
<dbReference type="GO" id="GO:0012505">
    <property type="term" value="C:endomembrane system"/>
    <property type="evidence" value="ECO:0007669"/>
    <property type="project" value="UniProtKB-SubCell"/>
</dbReference>
<dbReference type="Proteomes" id="UP000887565">
    <property type="component" value="Unplaced"/>
</dbReference>
<dbReference type="Pfam" id="PF00057">
    <property type="entry name" value="Ldl_recept_a"/>
    <property type="match status" value="2"/>
</dbReference>
<dbReference type="AlphaFoldDB" id="A0A915IYS4"/>
<organism evidence="9 10">
    <name type="scientific">Romanomermis culicivorax</name>
    <name type="common">Nematode worm</name>
    <dbReference type="NCBI Taxonomy" id="13658"/>
    <lineage>
        <taxon>Eukaryota</taxon>
        <taxon>Metazoa</taxon>
        <taxon>Ecdysozoa</taxon>
        <taxon>Nematoda</taxon>
        <taxon>Enoplea</taxon>
        <taxon>Dorylaimia</taxon>
        <taxon>Mermithida</taxon>
        <taxon>Mermithoidea</taxon>
        <taxon>Mermithidae</taxon>
        <taxon>Romanomermis</taxon>
    </lineage>
</organism>
<dbReference type="SMART" id="SM00192">
    <property type="entry name" value="LDLa"/>
    <property type="match status" value="2"/>
</dbReference>
<protein>
    <submittedName>
        <fullName evidence="10">Uncharacterized protein</fullName>
    </submittedName>
</protein>
<evidence type="ECO:0000256" key="8">
    <source>
        <dbReference type="PROSITE-ProRule" id="PRU00124"/>
    </source>
</evidence>
<dbReference type="PANTHER" id="PTHR24270:SF62">
    <property type="entry name" value="LOW-DENSITY LIPOPROTEIN RECEPTOR-RELATED PROTEIN 2"/>
    <property type="match status" value="1"/>
</dbReference>
<feature type="disulfide bond" evidence="8">
    <location>
        <begin position="57"/>
        <end position="72"/>
    </location>
</feature>
<dbReference type="InterPro" id="IPR002172">
    <property type="entry name" value="LDrepeatLR_classA_rpt"/>
</dbReference>
<evidence type="ECO:0000256" key="3">
    <source>
        <dbReference type="ARBA" id="ARBA00022692"/>
    </source>
</evidence>
<dbReference type="PRINTS" id="PR00261">
    <property type="entry name" value="LDLRECEPTOR"/>
</dbReference>
<feature type="disulfide bond" evidence="8">
    <location>
        <begin position="15"/>
        <end position="30"/>
    </location>
</feature>
<evidence type="ECO:0000256" key="2">
    <source>
        <dbReference type="ARBA" id="ARBA00004308"/>
    </source>
</evidence>
<keyword evidence="3" id="KW-0812">Transmembrane</keyword>
<sequence>MCNSTFNCIPYGKRCNGEFDCQDSSDEAACQVIDGCLSNQFSCRKPAGICVAEHRVCDGAPDCLDGSDEAFCLSYCREEPTSKTNIKQALVIVKVEAEQPHFLSCWNLTFMQLLMKVVVKATFLRFKLMNRADYGNLIACPFILKKQMQDRTMSTPEDFCLLNFDNLTRLLKEIFSSNVHVNEKIFPLVY</sequence>
<dbReference type="InterPro" id="IPR036055">
    <property type="entry name" value="LDL_receptor-like_sf"/>
</dbReference>
<evidence type="ECO:0000256" key="7">
    <source>
        <dbReference type="ARBA" id="ARBA00023157"/>
    </source>
</evidence>
<evidence type="ECO:0000256" key="6">
    <source>
        <dbReference type="ARBA" id="ARBA00023136"/>
    </source>
</evidence>
<dbReference type="GO" id="GO:0005886">
    <property type="term" value="C:plasma membrane"/>
    <property type="evidence" value="ECO:0007669"/>
    <property type="project" value="TreeGrafter"/>
</dbReference>
<keyword evidence="4" id="KW-0677">Repeat</keyword>
<dbReference type="CDD" id="cd00112">
    <property type="entry name" value="LDLa"/>
    <property type="match status" value="2"/>
</dbReference>
<evidence type="ECO:0000313" key="9">
    <source>
        <dbReference type="Proteomes" id="UP000887565"/>
    </source>
</evidence>
<dbReference type="WBParaSite" id="nRc.2.0.1.t18872-RA">
    <property type="protein sequence ID" value="nRc.2.0.1.t18872-RA"/>
    <property type="gene ID" value="nRc.2.0.1.g18872"/>
</dbReference>
<dbReference type="GO" id="GO:0016192">
    <property type="term" value="P:vesicle-mediated transport"/>
    <property type="evidence" value="ECO:0007669"/>
    <property type="project" value="UniProtKB-ARBA"/>
</dbReference>
<dbReference type="SUPFAM" id="SSF57424">
    <property type="entry name" value="LDL receptor-like module"/>
    <property type="match status" value="2"/>
</dbReference>
<comment type="subcellular location">
    <subcellularLocation>
        <location evidence="2">Endomembrane system</location>
    </subcellularLocation>
    <subcellularLocation>
        <location evidence="1">Membrane</location>
        <topology evidence="1">Single-pass membrane protein</topology>
    </subcellularLocation>
</comment>
<dbReference type="PANTHER" id="PTHR24270">
    <property type="entry name" value="LOW-DENSITY LIPOPROTEIN RECEPTOR-RELATED"/>
    <property type="match status" value="1"/>
</dbReference>
<dbReference type="InterPro" id="IPR050685">
    <property type="entry name" value="LDLR"/>
</dbReference>
<keyword evidence="6" id="KW-0472">Membrane</keyword>
<keyword evidence="5" id="KW-1133">Transmembrane helix</keyword>
<evidence type="ECO:0000256" key="1">
    <source>
        <dbReference type="ARBA" id="ARBA00004167"/>
    </source>
</evidence>
<dbReference type="PROSITE" id="PS01209">
    <property type="entry name" value="LDLRA_1"/>
    <property type="match status" value="1"/>
</dbReference>
<comment type="caution">
    <text evidence="8">Lacks conserved residue(s) required for the propagation of feature annotation.</text>
</comment>
<name>A0A915IYS4_ROMCU</name>
<evidence type="ECO:0000256" key="4">
    <source>
        <dbReference type="ARBA" id="ARBA00022737"/>
    </source>
</evidence>
<dbReference type="InterPro" id="IPR023415">
    <property type="entry name" value="LDLR_class-A_CS"/>
</dbReference>
<keyword evidence="9" id="KW-1185">Reference proteome</keyword>
<accession>A0A915IYS4</accession>
<dbReference type="Gene3D" id="4.10.400.10">
    <property type="entry name" value="Low-density Lipoprotein Receptor"/>
    <property type="match status" value="2"/>
</dbReference>
<evidence type="ECO:0000313" key="10">
    <source>
        <dbReference type="WBParaSite" id="nRc.2.0.1.t18872-RA"/>
    </source>
</evidence>
<evidence type="ECO:0000256" key="5">
    <source>
        <dbReference type="ARBA" id="ARBA00022989"/>
    </source>
</evidence>
<dbReference type="PROSITE" id="PS50068">
    <property type="entry name" value="LDLRA_2"/>
    <property type="match status" value="2"/>
</dbReference>
<proteinExistence type="predicted"/>